<organism evidence="1">
    <name type="scientific">bioreactor metagenome</name>
    <dbReference type="NCBI Taxonomy" id="1076179"/>
    <lineage>
        <taxon>unclassified sequences</taxon>
        <taxon>metagenomes</taxon>
        <taxon>ecological metagenomes</taxon>
    </lineage>
</organism>
<sequence>MQHAAVLQVLDLDLGIDPGLELDRLHRAVLEGDGAGHQRQRLDVAFEALDRHHLVAGQAERLAGVAAGELERDDAHADQVRTVDPLEAFRDDRLDAEQVGALRRPVTRRARAVFDAAEDDERDARRLIFHRGVEDRRLFAVRALGVAALDAIQHLVLDADVGEGAAHHDFVVAAARAVAVEVLRCDATLGQVLAGRGGRLERARGRDVVGGDHVAEHREDAGRLHVRDHARFLGHAAEIGRVLDVGRLRRPVVGFPLGGLHALPVGVALEHVGVFRKEGLAGHASLDELGDLGVGRPDVLEIDRLAVLRGGDRLARQVDVHVAGDRIGDHERRRGEEVRAHVGRDPAFEVAVAREHGRSDEVVVVDRLRDRRIAERARVADAGGAAEADDVEAERVKIVLQVRGLQVFLHDLRPGGERGLHPGLRLEAKRARLAGDETGADQHVGVRGVGAGGDRGDHHRAVTDLVILALDGDRLADVDRLRRGVAFRGHRRGLGRDVDATIGGDDLGEGRLRVSQRQVVLRPLRTRDRRDDRAHVELEGRGVDGLVIRAAPEAVFLRIGLDQGDALFRAAGLLEVAQGFRVDREEAAGRAVFGRHVGDGGALRQRQLVEARAVEFDELADHAVFAQHLHDLQHEVGAGGAFDHRAGQLEADDFRDQHRHGLAEHRGLGFDPAHAPAENRRAVHHRGVAVGADEGVRIGHELAVLVGVGPDGLREVFKVHLVADAGAGRHDAEVLERALAPFQELIALHVALVFKFDVALEGARVAEFVDHHRVVDDQVDGDERVDLLRVAAQTLDAVAHRGEVDHGRNAGEVLHQHAGRTIGDFARVLAAHLRPVTEGLDVLDRDREAAVLEPQQVLEHDLQRSGQLREVTEPRLLRGRDRVIGIGRSADGERAARLGSVFAGDDGHGDWPPLQ</sequence>
<gene>
    <name evidence="1" type="ORF">SDC9_18901</name>
</gene>
<comment type="caution">
    <text evidence="1">The sequence shown here is derived from an EMBL/GenBank/DDBJ whole genome shotgun (WGS) entry which is preliminary data.</text>
</comment>
<dbReference type="AlphaFoldDB" id="A0A644U1H7"/>
<proteinExistence type="predicted"/>
<evidence type="ECO:0008006" key="2">
    <source>
        <dbReference type="Google" id="ProtNLM"/>
    </source>
</evidence>
<dbReference type="AntiFam" id="ANF00214">
    <property type="entry name" value="Shadow ORF (opposite aco-1)"/>
</dbReference>
<reference evidence="1" key="1">
    <citation type="submission" date="2019-08" db="EMBL/GenBank/DDBJ databases">
        <authorList>
            <person name="Kucharzyk K."/>
            <person name="Murdoch R.W."/>
            <person name="Higgins S."/>
            <person name="Loffler F."/>
        </authorList>
    </citation>
    <scope>NUCLEOTIDE SEQUENCE</scope>
</reference>
<accession>A0A644U1H7</accession>
<dbReference type="EMBL" id="VSSQ01000070">
    <property type="protein sequence ID" value="MPL73108.1"/>
    <property type="molecule type" value="Genomic_DNA"/>
</dbReference>
<protein>
    <recommendedName>
        <fullName evidence="2">NAD-specific glutamate dehydrogenase</fullName>
    </recommendedName>
</protein>
<name>A0A644U1H7_9ZZZZ</name>
<evidence type="ECO:0000313" key="1">
    <source>
        <dbReference type="EMBL" id="MPL73108.1"/>
    </source>
</evidence>